<accession>A0A3Q9C0C3</accession>
<dbReference type="AlphaFoldDB" id="A0A3Q9C0C3"/>
<evidence type="ECO:0000313" key="2">
    <source>
        <dbReference type="EMBL" id="AZP18783.1"/>
    </source>
</evidence>
<keyword evidence="3" id="KW-1185">Reference proteome</keyword>
<keyword evidence="1" id="KW-1133">Transmembrane helix</keyword>
<dbReference type="KEGG" id="saqu:EJC51_23495"/>
<feature type="transmembrane region" description="Helical" evidence="1">
    <location>
        <begin position="26"/>
        <end position="45"/>
    </location>
</feature>
<feature type="transmembrane region" description="Helical" evidence="1">
    <location>
        <begin position="82"/>
        <end position="103"/>
    </location>
</feature>
<sequence>MTTLTPPAAGTPHLTRWLIRLHRPALLFWTAVVVTVSGVLLWLGGPLADASAAAWRAYNACRTATCAYDQAAILHYKDVYTYTTYAVLAAPFLVAAWAGAALTGREVETGTARLAWTQSTSPLRWFASRLALPAAVVTAGTGLLVLLHHLAWSAGKGRIDSLKSWYDLPTFYANGPVVVALALAGLVAGALAGLLRRGSLPALVAGLGFTGLLWYGVQLAIPHLWTTSTAVVGLRRFAPAGGGLGVDEGIVTATGAHVSNPTCANSENVECLAFYDKFDAVGWYRDYHPASHYWPLQLTATALVLALTALLTLLAFRLLHRETGLRKGRSA</sequence>
<keyword evidence="1" id="KW-0472">Membrane</keyword>
<dbReference type="Proteomes" id="UP000280197">
    <property type="component" value="Chromosome"/>
</dbReference>
<feature type="transmembrane region" description="Helical" evidence="1">
    <location>
        <begin position="202"/>
        <end position="221"/>
    </location>
</feature>
<evidence type="ECO:0000313" key="3">
    <source>
        <dbReference type="Proteomes" id="UP000280197"/>
    </source>
</evidence>
<dbReference type="EMBL" id="CP034463">
    <property type="protein sequence ID" value="AZP18783.1"/>
    <property type="molecule type" value="Genomic_DNA"/>
</dbReference>
<proteinExistence type="predicted"/>
<feature type="transmembrane region" description="Helical" evidence="1">
    <location>
        <begin position="293"/>
        <end position="319"/>
    </location>
</feature>
<feature type="transmembrane region" description="Helical" evidence="1">
    <location>
        <begin position="171"/>
        <end position="195"/>
    </location>
</feature>
<feature type="transmembrane region" description="Helical" evidence="1">
    <location>
        <begin position="130"/>
        <end position="151"/>
    </location>
</feature>
<gene>
    <name evidence="2" type="ORF">EJC51_23495</name>
</gene>
<reference evidence="2 3" key="1">
    <citation type="submission" date="2018-12" db="EMBL/GenBank/DDBJ databases">
        <authorList>
            <person name="Li K."/>
        </authorList>
    </citation>
    <scope>NUCLEOTIDE SEQUENCE [LARGE SCALE GENOMIC DNA]</scope>
    <source>
        <strain evidence="3">CR22</strain>
    </source>
</reference>
<name>A0A3Q9C0C3_9ACTN</name>
<protein>
    <submittedName>
        <fullName evidence="2">ABC transporter permease</fullName>
    </submittedName>
</protein>
<organism evidence="2 3">
    <name type="scientific">Streptomyces aquilus</name>
    <dbReference type="NCBI Taxonomy" id="2548456"/>
    <lineage>
        <taxon>Bacteria</taxon>
        <taxon>Bacillati</taxon>
        <taxon>Actinomycetota</taxon>
        <taxon>Actinomycetes</taxon>
        <taxon>Kitasatosporales</taxon>
        <taxon>Streptomycetaceae</taxon>
        <taxon>Streptomyces</taxon>
    </lineage>
</organism>
<evidence type="ECO:0000256" key="1">
    <source>
        <dbReference type="SAM" id="Phobius"/>
    </source>
</evidence>
<dbReference type="RefSeq" id="WP_126272900.1">
    <property type="nucleotide sequence ID" value="NZ_CP034463.1"/>
</dbReference>
<keyword evidence="1" id="KW-0812">Transmembrane</keyword>